<feature type="region of interest" description="Disordered" evidence="1">
    <location>
        <begin position="43"/>
        <end position="88"/>
    </location>
</feature>
<evidence type="ECO:0000313" key="3">
    <source>
        <dbReference type="Proteomes" id="UP000218231"/>
    </source>
</evidence>
<evidence type="ECO:0000256" key="1">
    <source>
        <dbReference type="SAM" id="MobiDB-lite"/>
    </source>
</evidence>
<dbReference type="Proteomes" id="UP000218231">
    <property type="component" value="Unassembled WGS sequence"/>
</dbReference>
<reference evidence="2 3" key="1">
    <citation type="journal article" date="2017" name="Curr. Biol.">
        <title>Genome architecture and evolution of a unichromosomal asexual nematode.</title>
        <authorList>
            <person name="Fradin H."/>
            <person name="Zegar C."/>
            <person name="Gutwein M."/>
            <person name="Lucas J."/>
            <person name="Kovtun M."/>
            <person name="Corcoran D."/>
            <person name="Baugh L.R."/>
            <person name="Kiontke K."/>
            <person name="Gunsalus K."/>
            <person name="Fitch D.H."/>
            <person name="Piano F."/>
        </authorList>
    </citation>
    <scope>NUCLEOTIDE SEQUENCE [LARGE SCALE GENOMIC DNA]</scope>
    <source>
        <strain evidence="2">PF1309</strain>
    </source>
</reference>
<accession>A0A2A2KWW6</accession>
<feature type="compositionally biased region" description="Basic residues" evidence="1">
    <location>
        <begin position="66"/>
        <end position="85"/>
    </location>
</feature>
<gene>
    <name evidence="2" type="ORF">WR25_15185</name>
</gene>
<evidence type="ECO:0000313" key="2">
    <source>
        <dbReference type="EMBL" id="PAV78430.1"/>
    </source>
</evidence>
<organism evidence="2 3">
    <name type="scientific">Diploscapter pachys</name>
    <dbReference type="NCBI Taxonomy" id="2018661"/>
    <lineage>
        <taxon>Eukaryota</taxon>
        <taxon>Metazoa</taxon>
        <taxon>Ecdysozoa</taxon>
        <taxon>Nematoda</taxon>
        <taxon>Chromadorea</taxon>
        <taxon>Rhabditida</taxon>
        <taxon>Rhabditina</taxon>
        <taxon>Rhabditomorpha</taxon>
        <taxon>Rhabditoidea</taxon>
        <taxon>Rhabditidae</taxon>
        <taxon>Diploscapter</taxon>
    </lineage>
</organism>
<dbReference type="AlphaFoldDB" id="A0A2A2KWW6"/>
<sequence>MFYLLYWSARSFEMARVSLILVIFLPLISVLANAHHHHSNLTTPVPNDAGFTSEQHSTPTSSIPKVHNHKKQHHQKHRHHHHRANHTANELQHQKNHTTHHHLNNGTHGTRHLNVAIPFWMEPIRNQFKTENYANLSQLMDDCVKKLKTINPGMWPVIDGCNKLHQKNARVAVNCKIEEFKYLKFQYVM</sequence>
<protein>
    <submittedName>
        <fullName evidence="2">Uncharacterized protein</fullName>
    </submittedName>
</protein>
<keyword evidence="3" id="KW-1185">Reference proteome</keyword>
<dbReference type="EMBL" id="LIAE01007565">
    <property type="protein sequence ID" value="PAV78430.1"/>
    <property type="molecule type" value="Genomic_DNA"/>
</dbReference>
<proteinExistence type="predicted"/>
<name>A0A2A2KWW6_9BILA</name>
<comment type="caution">
    <text evidence="2">The sequence shown here is derived from an EMBL/GenBank/DDBJ whole genome shotgun (WGS) entry which is preliminary data.</text>
</comment>
<feature type="compositionally biased region" description="Polar residues" evidence="1">
    <location>
        <begin position="43"/>
        <end position="63"/>
    </location>
</feature>